<dbReference type="EMBL" id="LR746265">
    <property type="protein sequence ID" value="CAA7390738.1"/>
    <property type="molecule type" value="Genomic_DNA"/>
</dbReference>
<evidence type="ECO:0000313" key="4">
    <source>
        <dbReference type="Proteomes" id="UP000663760"/>
    </source>
</evidence>
<sequence length="207" mass="23512">MGHWTLSPLRLFLLVLLLLLSVHVSEGKRVSVPDDLDDVVDEEEDEAWKEWGRKKHTDEQSQPPPPDLSKMDISEIQAEMMKRHVGPSFGFVKLRPGAPRSRDDVPEIAMRWTKVLRTGSIEAKFTAVDINTIMFTLEKGQDTQELKDFILSQPEAYEMKIGEQKFRRSGDPPLEEVVERVRRAAGGGGVDPDTAAAEERRYSKEEL</sequence>
<dbReference type="Proteomes" id="UP000663760">
    <property type="component" value="Chromosome 2"/>
</dbReference>
<protein>
    <submittedName>
        <fullName evidence="3">Uncharacterized protein</fullName>
    </submittedName>
</protein>
<dbReference type="GO" id="GO:0006457">
    <property type="term" value="P:protein folding"/>
    <property type="evidence" value="ECO:0007669"/>
    <property type="project" value="InterPro"/>
</dbReference>
<feature type="region of interest" description="Disordered" evidence="1">
    <location>
        <begin position="49"/>
        <end position="70"/>
    </location>
</feature>
<dbReference type="PANTHER" id="PTHR36357">
    <property type="entry name" value="OS03G0148300 PROTEIN"/>
    <property type="match status" value="1"/>
</dbReference>
<feature type="chain" id="PRO_5029885784" evidence="2">
    <location>
        <begin position="28"/>
        <end position="207"/>
    </location>
</feature>
<feature type="region of interest" description="Disordered" evidence="1">
    <location>
        <begin position="182"/>
        <end position="207"/>
    </location>
</feature>
<gene>
    <name evidence="3" type="ORF">SI8410_02002175</name>
</gene>
<feature type="signal peptide" evidence="2">
    <location>
        <begin position="1"/>
        <end position="27"/>
    </location>
</feature>
<feature type="compositionally biased region" description="Basic and acidic residues" evidence="1">
    <location>
        <begin position="197"/>
        <end position="207"/>
    </location>
</feature>
<name>A0A7I8K3L7_SPIIN</name>
<dbReference type="OrthoDB" id="75833at2759"/>
<dbReference type="Pfam" id="PF10185">
    <property type="entry name" value="Mesd"/>
    <property type="match status" value="1"/>
</dbReference>
<accession>A0A7I8K3L7</accession>
<dbReference type="Gene3D" id="3.30.70.260">
    <property type="match status" value="1"/>
</dbReference>
<evidence type="ECO:0000256" key="2">
    <source>
        <dbReference type="SAM" id="SignalP"/>
    </source>
</evidence>
<keyword evidence="2" id="KW-0732">Signal</keyword>
<dbReference type="PANTHER" id="PTHR36357:SF1">
    <property type="entry name" value="OS03G0148300 PROTEIN"/>
    <property type="match status" value="1"/>
</dbReference>
<dbReference type="InterPro" id="IPR019330">
    <property type="entry name" value="MESD"/>
</dbReference>
<reference evidence="3" key="1">
    <citation type="submission" date="2020-02" db="EMBL/GenBank/DDBJ databases">
        <authorList>
            <person name="Scholz U."/>
            <person name="Mascher M."/>
            <person name="Fiebig A."/>
        </authorList>
    </citation>
    <scope>NUCLEOTIDE SEQUENCE</scope>
</reference>
<evidence type="ECO:0000256" key="1">
    <source>
        <dbReference type="SAM" id="MobiDB-lite"/>
    </source>
</evidence>
<organism evidence="3 4">
    <name type="scientific">Spirodela intermedia</name>
    <name type="common">Intermediate duckweed</name>
    <dbReference type="NCBI Taxonomy" id="51605"/>
    <lineage>
        <taxon>Eukaryota</taxon>
        <taxon>Viridiplantae</taxon>
        <taxon>Streptophyta</taxon>
        <taxon>Embryophyta</taxon>
        <taxon>Tracheophyta</taxon>
        <taxon>Spermatophyta</taxon>
        <taxon>Magnoliopsida</taxon>
        <taxon>Liliopsida</taxon>
        <taxon>Araceae</taxon>
        <taxon>Lemnoideae</taxon>
        <taxon>Spirodela</taxon>
    </lineage>
</organism>
<proteinExistence type="predicted"/>
<dbReference type="AlphaFoldDB" id="A0A7I8K3L7"/>
<feature type="compositionally biased region" description="Basic and acidic residues" evidence="1">
    <location>
        <begin position="49"/>
        <end position="59"/>
    </location>
</feature>
<evidence type="ECO:0000313" key="3">
    <source>
        <dbReference type="EMBL" id="CAA7390738.1"/>
    </source>
</evidence>
<keyword evidence="4" id="KW-1185">Reference proteome</keyword>